<keyword evidence="1" id="KW-0812">Transmembrane</keyword>
<organism evidence="3 4">
    <name type="scientific">Roseiarcus fermentans</name>
    <dbReference type="NCBI Taxonomy" id="1473586"/>
    <lineage>
        <taxon>Bacteria</taxon>
        <taxon>Pseudomonadati</taxon>
        <taxon>Pseudomonadota</taxon>
        <taxon>Alphaproteobacteria</taxon>
        <taxon>Hyphomicrobiales</taxon>
        <taxon>Roseiarcaceae</taxon>
        <taxon>Roseiarcus</taxon>
    </lineage>
</organism>
<comment type="caution">
    <text evidence="3">The sequence shown here is derived from an EMBL/GenBank/DDBJ whole genome shotgun (WGS) entry which is preliminary data.</text>
</comment>
<keyword evidence="1" id="KW-1133">Transmembrane helix</keyword>
<dbReference type="PANTHER" id="PTHR42208:SF1">
    <property type="entry name" value="HEAVY METAL TRANSPORTER"/>
    <property type="match status" value="1"/>
</dbReference>
<evidence type="ECO:0000259" key="2">
    <source>
        <dbReference type="Pfam" id="PF13386"/>
    </source>
</evidence>
<feature type="transmembrane region" description="Helical" evidence="1">
    <location>
        <begin position="134"/>
        <end position="160"/>
    </location>
</feature>
<dbReference type="AlphaFoldDB" id="A0A366F209"/>
<dbReference type="EMBL" id="QNRK01000026">
    <property type="protein sequence ID" value="RBP08186.1"/>
    <property type="molecule type" value="Genomic_DNA"/>
</dbReference>
<reference evidence="3 4" key="1">
    <citation type="submission" date="2018-06" db="EMBL/GenBank/DDBJ databases">
        <title>Genomic Encyclopedia of Type Strains, Phase IV (KMG-IV): sequencing the most valuable type-strain genomes for metagenomic binning, comparative biology and taxonomic classification.</title>
        <authorList>
            <person name="Goeker M."/>
        </authorList>
    </citation>
    <scope>NUCLEOTIDE SEQUENCE [LARGE SCALE GENOMIC DNA]</scope>
    <source>
        <strain evidence="3 4">DSM 24875</strain>
    </source>
</reference>
<feature type="transmembrane region" description="Helical" evidence="1">
    <location>
        <begin position="58"/>
        <end position="78"/>
    </location>
</feature>
<dbReference type="Pfam" id="PF13386">
    <property type="entry name" value="DsbD_2"/>
    <property type="match status" value="1"/>
</dbReference>
<evidence type="ECO:0000313" key="3">
    <source>
        <dbReference type="EMBL" id="RBP08186.1"/>
    </source>
</evidence>
<feature type="transmembrane region" description="Helical" evidence="1">
    <location>
        <begin position="203"/>
        <end position="229"/>
    </location>
</feature>
<proteinExistence type="predicted"/>
<dbReference type="Proteomes" id="UP000253529">
    <property type="component" value="Unassembled WGS sequence"/>
</dbReference>
<name>A0A366F209_9HYPH</name>
<sequence length="232" mass="23157">MAPDSLTFLGGLLLGLASSLHCAGMCGAIASTLMFAFASGETEADRARALIAAHAGRIVVYVAGGAILGAVGSTLYGAFDHAGAYLAMRWAAAVALGWIGLSVAGFAPSLAIVDRVAAPIAGRLRFASASPAQGASGAFASGLIWGLLPCGMVYGALFYAMLTGDFWRGAMVMAGFGLGTLPSVTAVALGLSRFRRLAQTPNARVAVGLGIMAIAAASIAVPAMAVAGFCLN</sequence>
<feature type="domain" description="Urease accessory protein UreH-like transmembrane" evidence="2">
    <location>
        <begin position="12"/>
        <end position="213"/>
    </location>
</feature>
<feature type="transmembrane region" description="Helical" evidence="1">
    <location>
        <begin position="12"/>
        <end position="37"/>
    </location>
</feature>
<dbReference type="PANTHER" id="PTHR42208">
    <property type="entry name" value="HEAVY METAL TRANSPORTER-RELATED"/>
    <property type="match status" value="1"/>
</dbReference>
<dbReference type="OrthoDB" id="5574095at2"/>
<dbReference type="RefSeq" id="WP_113891224.1">
    <property type="nucleotide sequence ID" value="NZ_QNRK01000026.1"/>
</dbReference>
<dbReference type="InterPro" id="IPR039447">
    <property type="entry name" value="UreH-like_TM_dom"/>
</dbReference>
<keyword evidence="4" id="KW-1185">Reference proteome</keyword>
<gene>
    <name evidence="3" type="ORF">DFR50_12631</name>
</gene>
<evidence type="ECO:0000256" key="1">
    <source>
        <dbReference type="SAM" id="Phobius"/>
    </source>
</evidence>
<feature type="transmembrane region" description="Helical" evidence="1">
    <location>
        <begin position="166"/>
        <end position="191"/>
    </location>
</feature>
<accession>A0A366F209</accession>
<evidence type="ECO:0000313" key="4">
    <source>
        <dbReference type="Proteomes" id="UP000253529"/>
    </source>
</evidence>
<feature type="transmembrane region" description="Helical" evidence="1">
    <location>
        <begin position="90"/>
        <end position="113"/>
    </location>
</feature>
<protein>
    <recommendedName>
        <fullName evidence="2">Urease accessory protein UreH-like transmembrane domain-containing protein</fullName>
    </recommendedName>
</protein>
<keyword evidence="1" id="KW-0472">Membrane</keyword>